<dbReference type="Pfam" id="PF00494">
    <property type="entry name" value="SQS_PSY"/>
    <property type="match status" value="1"/>
</dbReference>
<accession>A0ABT1WB88</accession>
<dbReference type="SUPFAM" id="SSF48576">
    <property type="entry name" value="Terpenoid synthases"/>
    <property type="match status" value="1"/>
</dbReference>
<reference evidence="1 2" key="1">
    <citation type="submission" date="2022-06" db="EMBL/GenBank/DDBJ databases">
        <title>Endosaccharibacter gen. nov., sp. nov., endophytic bacteria isolated from sugarcane.</title>
        <authorList>
            <person name="Pitiwittayakul N."/>
            <person name="Yukphan P."/>
            <person name="Charoenyingcharoen P."/>
            <person name="Tanasupawat S."/>
        </authorList>
    </citation>
    <scope>NUCLEOTIDE SEQUENCE [LARGE SCALE GENOMIC DNA]</scope>
    <source>
        <strain evidence="1 2">KSS8</strain>
    </source>
</reference>
<protein>
    <submittedName>
        <fullName evidence="1">Squalene/phytoene synthase family protein</fullName>
    </submittedName>
</protein>
<dbReference type="InterPro" id="IPR008949">
    <property type="entry name" value="Isoprenoid_synthase_dom_sf"/>
</dbReference>
<evidence type="ECO:0000313" key="2">
    <source>
        <dbReference type="Proteomes" id="UP001524587"/>
    </source>
</evidence>
<keyword evidence="2" id="KW-1185">Reference proteome</keyword>
<comment type="caution">
    <text evidence="1">The sequence shown here is derived from an EMBL/GenBank/DDBJ whole genome shotgun (WGS) entry which is preliminary data.</text>
</comment>
<dbReference type="EMBL" id="JAMSKV010000012">
    <property type="protein sequence ID" value="MCQ8279376.1"/>
    <property type="molecule type" value="Genomic_DNA"/>
</dbReference>
<proteinExistence type="predicted"/>
<sequence length="261" mass="27387">MTNQRAPEAGRFTKEARAVDPDRFLCIAAAPAALRETLSALILFNHELVRATELPSARSGAGPIAALIRLQWWREVVGNERDDWRNQAVAVAVRALLDNGTVPPDTLLSMIAAREAEAEGGLGEADWQSVLLGGAGGLQRAIGAVLGAPEHASDGLAATGAAFACGALRRYLPALLAADRPLLPEGVSERDLPGQRAFLAEQGERFLAEASGLALPRGQGCALTPLVLARRDLRGDPARFDRSGGARGLGDRLAVIAAGLR</sequence>
<dbReference type="Proteomes" id="UP001524587">
    <property type="component" value="Unassembled WGS sequence"/>
</dbReference>
<organism evidence="1 2">
    <name type="scientific">Endosaccharibacter trunci</name>
    <dbReference type="NCBI Taxonomy" id="2812733"/>
    <lineage>
        <taxon>Bacteria</taxon>
        <taxon>Pseudomonadati</taxon>
        <taxon>Pseudomonadota</taxon>
        <taxon>Alphaproteobacteria</taxon>
        <taxon>Acetobacterales</taxon>
        <taxon>Acetobacteraceae</taxon>
        <taxon>Endosaccharibacter</taxon>
    </lineage>
</organism>
<gene>
    <name evidence="1" type="ORF">NFI95_13095</name>
</gene>
<evidence type="ECO:0000313" key="1">
    <source>
        <dbReference type="EMBL" id="MCQ8279376.1"/>
    </source>
</evidence>
<dbReference type="Gene3D" id="1.10.600.10">
    <property type="entry name" value="Farnesyl Diphosphate Synthase"/>
    <property type="match status" value="1"/>
</dbReference>
<name>A0ABT1WB88_9PROT</name>
<dbReference type="RefSeq" id="WP_422864864.1">
    <property type="nucleotide sequence ID" value="NZ_JAMSKV010000012.1"/>
</dbReference>
<dbReference type="InterPro" id="IPR002060">
    <property type="entry name" value="Squ/phyt_synthse"/>
</dbReference>